<keyword evidence="2" id="KW-1185">Reference proteome</keyword>
<reference evidence="1" key="1">
    <citation type="submission" date="2023-03" db="EMBL/GenBank/DDBJ databases">
        <title>Massive genome expansion in bonnet fungi (Mycena s.s.) driven by repeated elements and novel gene families across ecological guilds.</title>
        <authorList>
            <consortium name="Lawrence Berkeley National Laboratory"/>
            <person name="Harder C.B."/>
            <person name="Miyauchi S."/>
            <person name="Viragh M."/>
            <person name="Kuo A."/>
            <person name="Thoen E."/>
            <person name="Andreopoulos B."/>
            <person name="Lu D."/>
            <person name="Skrede I."/>
            <person name="Drula E."/>
            <person name="Henrissat B."/>
            <person name="Morin E."/>
            <person name="Kohler A."/>
            <person name="Barry K."/>
            <person name="LaButti K."/>
            <person name="Morin E."/>
            <person name="Salamov A."/>
            <person name="Lipzen A."/>
            <person name="Mereny Z."/>
            <person name="Hegedus B."/>
            <person name="Baldrian P."/>
            <person name="Stursova M."/>
            <person name="Weitz H."/>
            <person name="Taylor A."/>
            <person name="Grigoriev I.V."/>
            <person name="Nagy L.G."/>
            <person name="Martin F."/>
            <person name="Kauserud H."/>
        </authorList>
    </citation>
    <scope>NUCLEOTIDE SEQUENCE</scope>
    <source>
        <strain evidence="1">CBHHK182m</strain>
    </source>
</reference>
<organism evidence="1 2">
    <name type="scientific">Mycena metata</name>
    <dbReference type="NCBI Taxonomy" id="1033252"/>
    <lineage>
        <taxon>Eukaryota</taxon>
        <taxon>Fungi</taxon>
        <taxon>Dikarya</taxon>
        <taxon>Basidiomycota</taxon>
        <taxon>Agaricomycotina</taxon>
        <taxon>Agaricomycetes</taxon>
        <taxon>Agaricomycetidae</taxon>
        <taxon>Agaricales</taxon>
        <taxon>Marasmiineae</taxon>
        <taxon>Mycenaceae</taxon>
        <taxon>Mycena</taxon>
    </lineage>
</organism>
<evidence type="ECO:0000313" key="2">
    <source>
        <dbReference type="Proteomes" id="UP001215598"/>
    </source>
</evidence>
<dbReference type="Proteomes" id="UP001215598">
    <property type="component" value="Unassembled WGS sequence"/>
</dbReference>
<gene>
    <name evidence="1" type="ORF">B0H16DRAFT_1619750</name>
</gene>
<accession>A0AAD7H6X2</accession>
<dbReference type="EMBL" id="JARKIB010000333">
    <property type="protein sequence ID" value="KAJ7713937.1"/>
    <property type="molecule type" value="Genomic_DNA"/>
</dbReference>
<protein>
    <submittedName>
        <fullName evidence="1">Uncharacterized protein</fullName>
    </submittedName>
</protein>
<proteinExistence type="predicted"/>
<sequence length="377" mass="41450">MITRHTRRAPSDATIDGACCLLESEAAKSYITGGLLVKTITPRTPHRSFVDICILVIMTLKSGCPPSENFGNQCVTTTDGGLLDVDQAGSVQLLSPEQVLPDDLTAIKEYAAQKKLCAEQVVEVEAFIKNSSADREAKLFVMLLALRNELNKNISVTPGYEISPDLRTKIKNYAIAVLLSDKLESYKGQDAKHSVLALLNKYTNHDVPTEYAQLDMAVCKVFNMKRVQIKTAISRSLKSPCQSILCLAQVIIRGTQCTVNAALCARIALLRQVYVDNPGFGFWIKVDKRLAAIRDESGGSPHEWAWAFNRILQDDMKKYSLDDDLAIEEAPVDDSFQQDVDNMIEAVALKATTSVGATPRADVEDQTINDISSLHAD</sequence>
<evidence type="ECO:0000313" key="1">
    <source>
        <dbReference type="EMBL" id="KAJ7713937.1"/>
    </source>
</evidence>
<dbReference type="AlphaFoldDB" id="A0AAD7H6X2"/>
<comment type="caution">
    <text evidence="1">The sequence shown here is derived from an EMBL/GenBank/DDBJ whole genome shotgun (WGS) entry which is preliminary data.</text>
</comment>
<name>A0AAD7H6X2_9AGAR</name>